<keyword evidence="6" id="KW-0472">Membrane</keyword>
<feature type="region of interest" description="Disordered" evidence="7">
    <location>
        <begin position="230"/>
        <end position="264"/>
    </location>
</feature>
<keyword evidence="4" id="KW-0256">Endoplasmic reticulum</keyword>
<evidence type="ECO:0000256" key="7">
    <source>
        <dbReference type="SAM" id="MobiDB-lite"/>
    </source>
</evidence>
<feature type="compositionally biased region" description="Basic and acidic residues" evidence="7">
    <location>
        <begin position="253"/>
        <end position="262"/>
    </location>
</feature>
<dbReference type="AlphaFoldDB" id="A0A199URI2"/>
<feature type="compositionally biased region" description="Basic residues" evidence="7">
    <location>
        <begin position="9"/>
        <end position="22"/>
    </location>
</feature>
<feature type="compositionally biased region" description="Low complexity" evidence="7">
    <location>
        <begin position="48"/>
        <end position="57"/>
    </location>
</feature>
<feature type="region of interest" description="Disordered" evidence="7">
    <location>
        <begin position="1"/>
        <end position="132"/>
    </location>
</feature>
<dbReference type="InterPro" id="IPR055285">
    <property type="entry name" value="ANKRD13_C"/>
</dbReference>
<evidence type="ECO:0000256" key="2">
    <source>
        <dbReference type="ARBA" id="ARBA00004308"/>
    </source>
</evidence>
<evidence type="ECO:0000256" key="5">
    <source>
        <dbReference type="ARBA" id="ARBA00023043"/>
    </source>
</evidence>
<dbReference type="Pfam" id="PF11904">
    <property type="entry name" value="ANKRD13_C"/>
    <property type="match status" value="1"/>
</dbReference>
<evidence type="ECO:0000256" key="4">
    <source>
        <dbReference type="ARBA" id="ARBA00022824"/>
    </source>
</evidence>
<organism evidence="9 10">
    <name type="scientific">Ananas comosus</name>
    <name type="common">Pineapple</name>
    <name type="synonym">Ananas ananas</name>
    <dbReference type="NCBI Taxonomy" id="4615"/>
    <lineage>
        <taxon>Eukaryota</taxon>
        <taxon>Viridiplantae</taxon>
        <taxon>Streptophyta</taxon>
        <taxon>Embryophyta</taxon>
        <taxon>Tracheophyta</taxon>
        <taxon>Spermatophyta</taxon>
        <taxon>Magnoliopsida</taxon>
        <taxon>Liliopsida</taxon>
        <taxon>Poales</taxon>
        <taxon>Bromeliaceae</taxon>
        <taxon>Bromelioideae</taxon>
        <taxon>Ananas</taxon>
    </lineage>
</organism>
<accession>A0A199URI2</accession>
<name>A0A199URI2_ANACO</name>
<sequence length="289" mass="32033">MLHVAVTVKTRRVPLTRPRKRPSAVENKEKTPQDSAVNMGNAVDDSSDGVNDGGCVSRSVAVSEESNGVSKENNRSNKKSSRSRPERTASRRFESGMEDAKKGKEKGGKQQQQKKKKRGSSRESNKHESEYKKGVTPVLWLSQDFPLKTDELLPLLDVLADKVKAVRRLRELLTTKLPQDTFPVKIAIPAIPGVRVLVTFTKFEELQPSDEFTTPPSSPTCFQDCKAKEAEGSAGSGYSRARGRPDVQSCESSECRNSRDEADPFLIPSDYSWIDKGRTRRGLKAPEGK</sequence>
<evidence type="ECO:0000256" key="1">
    <source>
        <dbReference type="ARBA" id="ARBA00004240"/>
    </source>
</evidence>
<gene>
    <name evidence="9" type="ORF">ACMD2_00371</name>
</gene>
<dbReference type="PANTHER" id="PTHR12447">
    <property type="entry name" value="ANKYRIN REPEAT DOMAIN-CONTAINING PROTEIN 13"/>
    <property type="match status" value="1"/>
</dbReference>
<dbReference type="InterPro" id="IPR021832">
    <property type="entry name" value="ANKRD13"/>
</dbReference>
<proteinExistence type="predicted"/>
<comment type="subcellular location">
    <subcellularLocation>
        <location evidence="2">Endomembrane system</location>
    </subcellularLocation>
    <subcellularLocation>
        <location evidence="1">Endoplasmic reticulum</location>
    </subcellularLocation>
</comment>
<feature type="compositionally biased region" description="Basic and acidic residues" evidence="7">
    <location>
        <begin position="83"/>
        <end position="108"/>
    </location>
</feature>
<evidence type="ECO:0000313" key="9">
    <source>
        <dbReference type="EMBL" id="OAY67364.1"/>
    </source>
</evidence>
<feature type="domain" description="Ankyrin repeat" evidence="8">
    <location>
        <begin position="1"/>
        <end position="272"/>
    </location>
</feature>
<keyword evidence="3" id="KW-0677">Repeat</keyword>
<evidence type="ECO:0000259" key="8">
    <source>
        <dbReference type="Pfam" id="PF11904"/>
    </source>
</evidence>
<dbReference type="GO" id="GO:0005783">
    <property type="term" value="C:endoplasmic reticulum"/>
    <property type="evidence" value="ECO:0007669"/>
    <property type="project" value="UniProtKB-SubCell"/>
</dbReference>
<dbReference type="Proteomes" id="UP000092600">
    <property type="component" value="Unassembled WGS sequence"/>
</dbReference>
<evidence type="ECO:0000256" key="3">
    <source>
        <dbReference type="ARBA" id="ARBA00022737"/>
    </source>
</evidence>
<evidence type="ECO:0000313" key="10">
    <source>
        <dbReference type="Proteomes" id="UP000092600"/>
    </source>
</evidence>
<reference evidence="9 10" key="1">
    <citation type="journal article" date="2016" name="DNA Res.">
        <title>The draft genome of MD-2 pineapple using hybrid error correction of long reads.</title>
        <authorList>
            <person name="Redwan R.M."/>
            <person name="Saidin A."/>
            <person name="Kumar S.V."/>
        </authorList>
    </citation>
    <scope>NUCLEOTIDE SEQUENCE [LARGE SCALE GENOMIC DNA]</scope>
    <source>
        <strain evidence="10">cv. MD2</strain>
        <tissue evidence="9">Leaf</tissue>
    </source>
</reference>
<comment type="caution">
    <text evidence="9">The sequence shown here is derived from an EMBL/GenBank/DDBJ whole genome shotgun (WGS) entry which is preliminary data.</text>
</comment>
<feature type="compositionally biased region" description="Basic and acidic residues" evidence="7">
    <location>
        <begin position="120"/>
        <end position="132"/>
    </location>
</feature>
<protein>
    <submittedName>
        <fullName evidence="9">Ankyrin repeat domain-containing protein 13C-B</fullName>
    </submittedName>
</protein>
<keyword evidence="5" id="KW-0040">ANK repeat</keyword>
<evidence type="ECO:0000256" key="6">
    <source>
        <dbReference type="ARBA" id="ARBA00023136"/>
    </source>
</evidence>
<dbReference type="PANTHER" id="PTHR12447:SF25">
    <property type="entry name" value="ANKYRIN REPEAT DOMAIN-CONTAINING PROTEIN 13C"/>
    <property type="match status" value="1"/>
</dbReference>
<dbReference type="EMBL" id="LSRQ01005555">
    <property type="protein sequence ID" value="OAY67364.1"/>
    <property type="molecule type" value="Genomic_DNA"/>
</dbReference>